<evidence type="ECO:0000259" key="2">
    <source>
        <dbReference type="PROSITE" id="PS51192"/>
    </source>
</evidence>
<dbReference type="PANTHER" id="PTHR47396:SF1">
    <property type="entry name" value="ATP-DEPENDENT HELICASE IRC3-RELATED"/>
    <property type="match status" value="1"/>
</dbReference>
<keyword evidence="5" id="KW-1185">Reference proteome</keyword>
<dbReference type="InterPro" id="IPR014001">
    <property type="entry name" value="Helicase_ATP-bd"/>
</dbReference>
<dbReference type="Pfam" id="PF00271">
    <property type="entry name" value="Helicase_C"/>
    <property type="match status" value="1"/>
</dbReference>
<dbReference type="InterPro" id="IPR001650">
    <property type="entry name" value="Helicase_C-like"/>
</dbReference>
<dbReference type="Gene3D" id="3.40.50.300">
    <property type="entry name" value="P-loop containing nucleotide triphosphate hydrolases"/>
    <property type="match status" value="2"/>
</dbReference>
<keyword evidence="4" id="KW-0547">Nucleotide-binding</keyword>
<feature type="coiled-coil region" evidence="1">
    <location>
        <begin position="419"/>
        <end position="460"/>
    </location>
</feature>
<evidence type="ECO:0000313" key="5">
    <source>
        <dbReference type="Proteomes" id="UP000595224"/>
    </source>
</evidence>
<evidence type="ECO:0000259" key="3">
    <source>
        <dbReference type="PROSITE" id="PS51194"/>
    </source>
</evidence>
<dbReference type="GO" id="GO:0016787">
    <property type="term" value="F:hydrolase activity"/>
    <property type="evidence" value="ECO:0007669"/>
    <property type="project" value="InterPro"/>
</dbReference>
<accession>A0A7T3REH9</accession>
<dbReference type="GO" id="GO:0005829">
    <property type="term" value="C:cytosol"/>
    <property type="evidence" value="ECO:0007669"/>
    <property type="project" value="TreeGrafter"/>
</dbReference>
<dbReference type="SMART" id="SM00487">
    <property type="entry name" value="DEXDc"/>
    <property type="match status" value="1"/>
</dbReference>
<dbReference type="SUPFAM" id="SSF52540">
    <property type="entry name" value="P-loop containing nucleoside triphosphate hydrolases"/>
    <property type="match status" value="1"/>
</dbReference>
<dbReference type="EMBL" id="CP064936">
    <property type="protein sequence ID" value="QQA01672.1"/>
    <property type="molecule type" value="Genomic_DNA"/>
</dbReference>
<dbReference type="KEGG" id="tper:IWA51_03410"/>
<proteinExistence type="predicted"/>
<dbReference type="AlphaFoldDB" id="A0A7T3REH9"/>
<dbReference type="Pfam" id="PF04851">
    <property type="entry name" value="ResIII"/>
    <property type="match status" value="1"/>
</dbReference>
<reference evidence="4 5" key="1">
    <citation type="submission" date="2020-11" db="EMBL/GenBank/DDBJ databases">
        <title>Treponema Peruensis nv. sp., first commensal Treponema isolated from human feces.</title>
        <authorList>
            <person name="Belkhou C."/>
            <person name="Raes J."/>
        </authorList>
    </citation>
    <scope>NUCLEOTIDE SEQUENCE [LARGE SCALE GENOMIC DNA]</scope>
    <source>
        <strain evidence="4 5">RCC2812</strain>
    </source>
</reference>
<keyword evidence="4" id="KW-0067">ATP-binding</keyword>
<name>A0A7T3REH9_9SPIR</name>
<dbReference type="InterPro" id="IPR050742">
    <property type="entry name" value="Helicase_Restrict-Modif_Enz"/>
</dbReference>
<dbReference type="GO" id="GO:0005524">
    <property type="term" value="F:ATP binding"/>
    <property type="evidence" value="ECO:0007669"/>
    <property type="project" value="InterPro"/>
</dbReference>
<feature type="domain" description="Helicase C-terminal" evidence="3">
    <location>
        <begin position="222"/>
        <end position="388"/>
    </location>
</feature>
<sequence length="547" mass="63474">MAEVKELREYQKNTVEKVISSDKDLIICLPTGAGKTVIASSLIAELNKLDKTVIFIVPRLELIKQASKEFGDVDVIWADKTSLTGKKTIIASKDSLRTQCKKVPENLVLIFDEVHIGLEQTYNLIHLIKPQRVLGLTATPERMDGKALLKGTDSVHKFGCFDELLQEETVSGLIEKGYLTPLKYYTKPIEGITEIKPNEANGQELSDEQMIEIFDSNQVWGDLVKSYEQYGIQNGVKRSALGFTNTIAMAERVANIFNEAGYNFKVISGDMKIDKRETLIKELKTGKIDGLINAALLTYGFDCPPVSYAFSCRHIKSRPFWFQMVGRILRTCEGKTDAIFMDHGDSVSEFEEPTCSLPILDPFIKWRVDGEYKEEKAERKKQQKKERESLKLLQELDPLPCAMVEIKVENTWERMIKVLQKLKKENDGLFNLTQRLQKQSEILTHEKEMLQKELKNTNKRYVDNDKTFEFCKFNYCKVRNDLHEKFWNSPMYAKMDYQQKMNAEHNDTIKKLKEMEKKMPFLFDENVFNRSMSYWESHYRYLPKLYR</sequence>
<dbReference type="PROSITE" id="PS51194">
    <property type="entry name" value="HELICASE_CTER"/>
    <property type="match status" value="1"/>
</dbReference>
<dbReference type="SMART" id="SM00490">
    <property type="entry name" value="HELICc"/>
    <property type="match status" value="1"/>
</dbReference>
<evidence type="ECO:0000313" key="4">
    <source>
        <dbReference type="EMBL" id="QQA01672.1"/>
    </source>
</evidence>
<dbReference type="PANTHER" id="PTHR47396">
    <property type="entry name" value="TYPE I RESTRICTION ENZYME ECOKI R PROTEIN"/>
    <property type="match status" value="1"/>
</dbReference>
<dbReference type="GO" id="GO:0003677">
    <property type="term" value="F:DNA binding"/>
    <property type="evidence" value="ECO:0007669"/>
    <property type="project" value="InterPro"/>
</dbReference>
<dbReference type="Proteomes" id="UP000595224">
    <property type="component" value="Chromosome"/>
</dbReference>
<keyword evidence="1" id="KW-0175">Coiled coil</keyword>
<dbReference type="PROSITE" id="PS51192">
    <property type="entry name" value="HELICASE_ATP_BIND_1"/>
    <property type="match status" value="1"/>
</dbReference>
<evidence type="ECO:0000256" key="1">
    <source>
        <dbReference type="SAM" id="Coils"/>
    </source>
</evidence>
<dbReference type="InterPro" id="IPR006935">
    <property type="entry name" value="Helicase/UvrB_N"/>
</dbReference>
<feature type="domain" description="Helicase ATP-binding" evidence="2">
    <location>
        <begin position="16"/>
        <end position="158"/>
    </location>
</feature>
<keyword evidence="4" id="KW-0347">Helicase</keyword>
<dbReference type="GO" id="GO:0004386">
    <property type="term" value="F:helicase activity"/>
    <property type="evidence" value="ECO:0007669"/>
    <property type="project" value="UniProtKB-KW"/>
</dbReference>
<dbReference type="InterPro" id="IPR027417">
    <property type="entry name" value="P-loop_NTPase"/>
</dbReference>
<keyword evidence="4" id="KW-0378">Hydrolase</keyword>
<gene>
    <name evidence="4" type="ORF">IWA51_03410</name>
</gene>
<protein>
    <submittedName>
        <fullName evidence="4">DEAD/DEAH box helicase family protein</fullName>
    </submittedName>
</protein>
<dbReference type="RefSeq" id="WP_198443213.1">
    <property type="nucleotide sequence ID" value="NZ_CBCSHE010000018.1"/>
</dbReference>
<organism evidence="4 5">
    <name type="scientific">Treponema peruense</name>
    <dbReference type="NCBI Taxonomy" id="2787628"/>
    <lineage>
        <taxon>Bacteria</taxon>
        <taxon>Pseudomonadati</taxon>
        <taxon>Spirochaetota</taxon>
        <taxon>Spirochaetia</taxon>
        <taxon>Spirochaetales</taxon>
        <taxon>Treponemataceae</taxon>
        <taxon>Treponema</taxon>
    </lineage>
</organism>